<dbReference type="InterPro" id="IPR036086">
    <property type="entry name" value="ParB/Sulfiredoxin_sf"/>
</dbReference>
<feature type="compositionally biased region" description="Basic and acidic residues" evidence="1">
    <location>
        <begin position="278"/>
        <end position="295"/>
    </location>
</feature>
<sequence length="331" mass="35560">MAKRKRLSPAQGLGLGADMSSASPAPAAAPMRPPIAQVAGEAAAVSALGEMRDEWDKARNDGRLVLSLPLDQVEAEHLVRDRVVQDDEAMQSLIDSLRARGQQTPIEVVELGQGRYGLISGWRRLSALRRLHAETGEFGQVQALLRRPQDDPAAYVAMVEENEIRADLSHYERARIVLKALEAGVFETEKAALQGLFAASSYARRSKIKSFLTVVRALDGVVRFPSAISERLGLALAKRLDEDAEAAGALRAALEAADPQSAEEETTCLTQALSAADKPAKTAAKSEPKGRDRVEIGGVTLSQSKGKLELSGKGLTPDLVDRLKAWLEAQG</sequence>
<gene>
    <name evidence="3" type="ORF">TRN7648_04167</name>
</gene>
<evidence type="ECO:0000256" key="1">
    <source>
        <dbReference type="SAM" id="MobiDB-lite"/>
    </source>
</evidence>
<dbReference type="InterPro" id="IPR037972">
    <property type="entry name" value="RepB_N"/>
</dbReference>
<evidence type="ECO:0000313" key="4">
    <source>
        <dbReference type="Proteomes" id="UP000054935"/>
    </source>
</evidence>
<dbReference type="GO" id="GO:0005694">
    <property type="term" value="C:chromosome"/>
    <property type="evidence" value="ECO:0007669"/>
    <property type="project" value="TreeGrafter"/>
</dbReference>
<reference evidence="3 4" key="1">
    <citation type="submission" date="2015-09" db="EMBL/GenBank/DDBJ databases">
        <authorList>
            <consortium name="Swine Surveillance"/>
        </authorList>
    </citation>
    <scope>NUCLEOTIDE SEQUENCE [LARGE SCALE GENOMIC DNA]</scope>
    <source>
        <strain evidence="3 4">CECT 7648</strain>
    </source>
</reference>
<accession>A0A0N7M193</accession>
<dbReference type="InterPro" id="IPR003115">
    <property type="entry name" value="ParB_N"/>
</dbReference>
<dbReference type="Gene3D" id="3.90.1530.30">
    <property type="match status" value="1"/>
</dbReference>
<dbReference type="STRING" id="441103.TRN7648_04167"/>
<feature type="domain" description="ParB-like N-terminal" evidence="2">
    <location>
        <begin position="66"/>
        <end position="162"/>
    </location>
</feature>
<feature type="region of interest" description="Disordered" evidence="1">
    <location>
        <begin position="1"/>
        <end position="32"/>
    </location>
</feature>
<protein>
    <submittedName>
        <fullName evidence="3">Plasmid partitioning protein RepB</fullName>
    </submittedName>
</protein>
<dbReference type="CDD" id="cd16405">
    <property type="entry name" value="RepB_like_N"/>
    <property type="match status" value="1"/>
</dbReference>
<proteinExistence type="predicted"/>
<name>A0A0N7M193_9RHOB</name>
<dbReference type="GO" id="GO:0007059">
    <property type="term" value="P:chromosome segregation"/>
    <property type="evidence" value="ECO:0007669"/>
    <property type="project" value="TreeGrafter"/>
</dbReference>
<dbReference type="PANTHER" id="PTHR33375:SF1">
    <property type="entry name" value="CHROMOSOME-PARTITIONING PROTEIN PARB-RELATED"/>
    <property type="match status" value="1"/>
</dbReference>
<dbReference type="RefSeq" id="WP_058249514.1">
    <property type="nucleotide sequence ID" value="NZ_CYSE01000017.1"/>
</dbReference>
<keyword evidence="4" id="KW-1185">Reference proteome</keyword>
<dbReference type="SUPFAM" id="SSF110849">
    <property type="entry name" value="ParB/Sulfiredoxin"/>
    <property type="match status" value="1"/>
</dbReference>
<evidence type="ECO:0000313" key="3">
    <source>
        <dbReference type="EMBL" id="CUH82625.1"/>
    </source>
</evidence>
<dbReference type="EMBL" id="CYSE01000017">
    <property type="protein sequence ID" value="CUH82625.1"/>
    <property type="molecule type" value="Genomic_DNA"/>
</dbReference>
<dbReference type="InterPro" id="IPR050336">
    <property type="entry name" value="Chromosome_partition/occlusion"/>
</dbReference>
<dbReference type="PANTHER" id="PTHR33375">
    <property type="entry name" value="CHROMOSOME-PARTITIONING PROTEIN PARB-RELATED"/>
    <property type="match status" value="1"/>
</dbReference>
<feature type="compositionally biased region" description="Low complexity" evidence="1">
    <location>
        <begin position="20"/>
        <end position="32"/>
    </location>
</feature>
<organism evidence="3 4">
    <name type="scientific">Tropicibacter naphthalenivorans</name>
    <dbReference type="NCBI Taxonomy" id="441103"/>
    <lineage>
        <taxon>Bacteria</taxon>
        <taxon>Pseudomonadati</taxon>
        <taxon>Pseudomonadota</taxon>
        <taxon>Alphaproteobacteria</taxon>
        <taxon>Rhodobacterales</taxon>
        <taxon>Roseobacteraceae</taxon>
        <taxon>Tropicibacter</taxon>
    </lineage>
</organism>
<evidence type="ECO:0000259" key="2">
    <source>
        <dbReference type="SMART" id="SM00470"/>
    </source>
</evidence>
<dbReference type="SMART" id="SM00470">
    <property type="entry name" value="ParB"/>
    <property type="match status" value="1"/>
</dbReference>
<dbReference type="Pfam" id="PF02195">
    <property type="entry name" value="ParB_N"/>
    <property type="match status" value="1"/>
</dbReference>
<feature type="region of interest" description="Disordered" evidence="1">
    <location>
        <begin position="272"/>
        <end position="298"/>
    </location>
</feature>
<dbReference type="OrthoDB" id="7812516at2"/>
<dbReference type="Proteomes" id="UP000054935">
    <property type="component" value="Unassembled WGS sequence"/>
</dbReference>
<dbReference type="AlphaFoldDB" id="A0A0N7M193"/>